<protein>
    <recommendedName>
        <fullName evidence="2">Nose resistant-to-fluoxetine protein N-terminal domain-containing protein</fullName>
    </recommendedName>
</protein>
<feature type="transmembrane region" description="Helical" evidence="1">
    <location>
        <begin position="293"/>
        <end position="312"/>
    </location>
</feature>
<dbReference type="EMBL" id="VXIV02001240">
    <property type="protein sequence ID" value="KAF6033777.1"/>
    <property type="molecule type" value="Genomic_DNA"/>
</dbReference>
<dbReference type="Pfam" id="PF01757">
    <property type="entry name" value="Acyl_transf_3"/>
    <property type="match status" value="1"/>
</dbReference>
<dbReference type="PANTHER" id="PTHR11161">
    <property type="entry name" value="O-ACYLTRANSFERASE"/>
    <property type="match status" value="1"/>
</dbReference>
<dbReference type="Pfam" id="PF20146">
    <property type="entry name" value="NRF"/>
    <property type="match status" value="1"/>
</dbReference>
<dbReference type="InterPro" id="IPR006621">
    <property type="entry name" value="Nose-resist-to-fluoxetine_N"/>
</dbReference>
<dbReference type="AlphaFoldDB" id="A0A7J7K698"/>
<keyword evidence="1" id="KW-0472">Membrane</keyword>
<feature type="transmembrane region" description="Helical" evidence="1">
    <location>
        <begin position="443"/>
        <end position="465"/>
    </location>
</feature>
<gene>
    <name evidence="3" type="ORF">EB796_007913</name>
</gene>
<evidence type="ECO:0000259" key="2">
    <source>
        <dbReference type="SMART" id="SM00703"/>
    </source>
</evidence>
<reference evidence="3" key="1">
    <citation type="submission" date="2020-06" db="EMBL/GenBank/DDBJ databases">
        <title>Draft genome of Bugula neritina, a colonial animal packing powerful symbionts and potential medicines.</title>
        <authorList>
            <person name="Rayko M."/>
        </authorList>
    </citation>
    <scope>NUCLEOTIDE SEQUENCE [LARGE SCALE GENOMIC DNA]</scope>
    <source>
        <strain evidence="3">Kwan_BN1</strain>
    </source>
</reference>
<comment type="caution">
    <text evidence="3">The sequence shown here is derived from an EMBL/GenBank/DDBJ whole genome shotgun (WGS) entry which is preliminary data.</text>
</comment>
<organism evidence="3 4">
    <name type="scientific">Bugula neritina</name>
    <name type="common">Brown bryozoan</name>
    <name type="synonym">Sertularia neritina</name>
    <dbReference type="NCBI Taxonomy" id="10212"/>
    <lineage>
        <taxon>Eukaryota</taxon>
        <taxon>Metazoa</taxon>
        <taxon>Spiralia</taxon>
        <taxon>Lophotrochozoa</taxon>
        <taxon>Bryozoa</taxon>
        <taxon>Gymnolaemata</taxon>
        <taxon>Cheilostomatida</taxon>
        <taxon>Flustrina</taxon>
        <taxon>Buguloidea</taxon>
        <taxon>Bugulidae</taxon>
        <taxon>Bugula</taxon>
    </lineage>
</organism>
<feature type="transmembrane region" description="Helical" evidence="1">
    <location>
        <begin position="379"/>
        <end position="401"/>
    </location>
</feature>
<dbReference type="PANTHER" id="PTHR11161:SF0">
    <property type="entry name" value="O-ACYLTRANSFERASE LIKE PROTEIN"/>
    <property type="match status" value="1"/>
</dbReference>
<dbReference type="InterPro" id="IPR002656">
    <property type="entry name" value="Acyl_transf_3_dom"/>
</dbReference>
<evidence type="ECO:0000313" key="4">
    <source>
        <dbReference type="Proteomes" id="UP000593567"/>
    </source>
</evidence>
<keyword evidence="1" id="KW-0812">Transmembrane</keyword>
<name>A0A7J7K698_BUGNE</name>
<keyword evidence="1" id="KW-1133">Transmembrane helix</keyword>
<dbReference type="Proteomes" id="UP000593567">
    <property type="component" value="Unassembled WGS sequence"/>
</dbReference>
<keyword evidence="4" id="KW-1185">Reference proteome</keyword>
<feature type="transmembrane region" description="Helical" evidence="1">
    <location>
        <begin position="332"/>
        <end position="351"/>
    </location>
</feature>
<dbReference type="GO" id="GO:0016747">
    <property type="term" value="F:acyltransferase activity, transferring groups other than amino-acyl groups"/>
    <property type="evidence" value="ECO:0007669"/>
    <property type="project" value="InterPro"/>
</dbReference>
<evidence type="ECO:0000313" key="3">
    <source>
        <dbReference type="EMBL" id="KAF6033777.1"/>
    </source>
</evidence>
<feature type="domain" description="Nose resistant-to-fluoxetine protein N-terminal" evidence="2">
    <location>
        <begin position="91"/>
        <end position="204"/>
    </location>
</feature>
<dbReference type="OrthoDB" id="207378at2759"/>
<proteinExistence type="predicted"/>
<dbReference type="SMART" id="SM00703">
    <property type="entry name" value="NRF"/>
    <property type="match status" value="1"/>
</dbReference>
<dbReference type="InterPro" id="IPR052728">
    <property type="entry name" value="O2_lipid_transport_reg"/>
</dbReference>
<sequence length="507" mass="57019">MPLFIVDSLLKKKLYKYFASHKYHKVSRSLYKFLAMEYTTFTIKAVILLVALLLARQEVSATQSWVSSLYQPGVDSIEIVRSALDGRSQLSYDCHKVLSQLLANHTDPDVLQYFDSWGRVGSGLAAGRSRYTGNYDECLNVKSPLLPQLETKYCTATINIPGSTPLKLGVCSPKQCSPEDLSQLYNISVKDTTVSVECQSQDYKLPPGSIVTLTVVGLVILIAVAATVCEGIFQILESRSESSGSDDSSSLSSMKNEFPLKYILCFSLYTNTLKTLSTSQPPGAIGCLNGIRVFLMTWVILIHSFIFNFMFISDYPQLQTDLMSQPATRVMLSLFLPIDSFFHLGGLLVTYHQLKSLAKTKPKVSSFFKSLPTLYLQRYIRLTPAYAFMILIWTSLMWYAWDGPYWIIPNPVRTMADTCVDKWYLNLLYVNNLFNPWFSCVGWSWYLANDMQYFLIAPFIVYAFYKSPKIGTAVCSGTILISTMASIGVSHQQGYPFVGEISAIYTL</sequence>
<accession>A0A7J7K698</accession>
<evidence type="ECO:0000256" key="1">
    <source>
        <dbReference type="SAM" id="Phobius"/>
    </source>
</evidence>